<dbReference type="PANTHER" id="PTHR12400:SF21">
    <property type="entry name" value="KINASE"/>
    <property type="match status" value="1"/>
</dbReference>
<sequence length="452" mass="50786">MDVSGFPHQVGGHFGLLTCQGHVCKPLNQREYAFYQQMDKRLLPFTPQCCGRIKVNLCSFTDDTQEDGALLHHRIQMCTDSVVDCHQTHIGSSSNEPTDQIPPTMTFRLKKCGRVEVAEKKATNLWAGQCQSKVVQKLLKGYDKHWFIILEDVVSAYKRPCVIDLKMGTRQYGDDASAQKRLSQTQKCRQSTSEQMGIRLVGMQLFHQSTQQYSYVNKFEGRRMDRLKFYDELLRFFTTAGKLRMMQLIQRLEKLREILLKAEGFRFFSSSLLIAYDGDAIDEEDEKEEANFSLDCSGPHGTIPKISLRLIDFAHSTFSGFMEGDKAYSGVDEGYLLGMESLITFLNAILKETMMCSNNTISTAAKDTTVLSTNDSPVPIVIKMPNTTVEATSAPVVLRSPAKRKLEDDEAKRNVTLADNSKVAVLISASNGDVKNMTLQPQTEILDTTGGY</sequence>
<dbReference type="PANTHER" id="PTHR12400">
    <property type="entry name" value="INOSITOL POLYPHOSPHATE KINASE"/>
    <property type="match status" value="1"/>
</dbReference>
<dbReference type="InterPro" id="IPR005522">
    <property type="entry name" value="IPK"/>
</dbReference>
<proteinExistence type="inferred from homology"/>
<dbReference type="Pfam" id="PF03770">
    <property type="entry name" value="IPK"/>
    <property type="match status" value="1"/>
</dbReference>
<evidence type="ECO:0000256" key="3">
    <source>
        <dbReference type="ARBA" id="ARBA00022777"/>
    </source>
</evidence>
<evidence type="ECO:0000256" key="2">
    <source>
        <dbReference type="ARBA" id="ARBA00022679"/>
    </source>
</evidence>
<reference evidence="6" key="1">
    <citation type="submission" date="2022-11" db="UniProtKB">
        <authorList>
            <consortium name="WormBaseParasite"/>
        </authorList>
    </citation>
    <scope>IDENTIFICATION</scope>
</reference>
<dbReference type="WBParaSite" id="jg20145">
    <property type="protein sequence ID" value="jg20145"/>
    <property type="gene ID" value="jg20145"/>
</dbReference>
<dbReference type="EC" id="2.7.-.-" evidence="4"/>
<evidence type="ECO:0000256" key="1">
    <source>
        <dbReference type="ARBA" id="ARBA00007374"/>
    </source>
</evidence>
<accession>A0A915DJK0</accession>
<keyword evidence="2 4" id="KW-0808">Transferase</keyword>
<evidence type="ECO:0000256" key="4">
    <source>
        <dbReference type="RuleBase" id="RU363090"/>
    </source>
</evidence>
<dbReference type="GO" id="GO:0000828">
    <property type="term" value="F:inositol hexakisphosphate kinase activity"/>
    <property type="evidence" value="ECO:0007669"/>
    <property type="project" value="TreeGrafter"/>
</dbReference>
<dbReference type="SUPFAM" id="SSF56104">
    <property type="entry name" value="SAICAR synthase-like"/>
    <property type="match status" value="1"/>
</dbReference>
<comment type="similarity">
    <text evidence="1 4">Belongs to the inositol phosphokinase (IPK) family.</text>
</comment>
<dbReference type="InterPro" id="IPR038286">
    <property type="entry name" value="IPK_sf"/>
</dbReference>
<keyword evidence="3 4" id="KW-0418">Kinase</keyword>
<dbReference type="Proteomes" id="UP000887574">
    <property type="component" value="Unplaced"/>
</dbReference>
<dbReference type="AlphaFoldDB" id="A0A915DJK0"/>
<dbReference type="GO" id="GO:0032958">
    <property type="term" value="P:inositol phosphate biosynthetic process"/>
    <property type="evidence" value="ECO:0007669"/>
    <property type="project" value="InterPro"/>
</dbReference>
<organism evidence="5 6">
    <name type="scientific">Ditylenchus dipsaci</name>
    <dbReference type="NCBI Taxonomy" id="166011"/>
    <lineage>
        <taxon>Eukaryota</taxon>
        <taxon>Metazoa</taxon>
        <taxon>Ecdysozoa</taxon>
        <taxon>Nematoda</taxon>
        <taxon>Chromadorea</taxon>
        <taxon>Rhabditida</taxon>
        <taxon>Tylenchina</taxon>
        <taxon>Tylenchomorpha</taxon>
        <taxon>Sphaerularioidea</taxon>
        <taxon>Anguinidae</taxon>
        <taxon>Anguininae</taxon>
        <taxon>Ditylenchus</taxon>
    </lineage>
</organism>
<dbReference type="GO" id="GO:0046854">
    <property type="term" value="P:phosphatidylinositol phosphate biosynthetic process"/>
    <property type="evidence" value="ECO:0007669"/>
    <property type="project" value="TreeGrafter"/>
</dbReference>
<evidence type="ECO:0000313" key="6">
    <source>
        <dbReference type="WBParaSite" id="jg20145"/>
    </source>
</evidence>
<evidence type="ECO:0000313" key="5">
    <source>
        <dbReference type="Proteomes" id="UP000887574"/>
    </source>
</evidence>
<keyword evidence="5" id="KW-1185">Reference proteome</keyword>
<dbReference type="Gene3D" id="3.30.470.160">
    <property type="entry name" value="Inositol polyphosphate kinase"/>
    <property type="match status" value="1"/>
</dbReference>
<name>A0A915DJK0_9BILA</name>
<protein>
    <recommendedName>
        <fullName evidence="4">Kinase</fullName>
        <ecNumber evidence="4">2.7.-.-</ecNumber>
    </recommendedName>
</protein>
<dbReference type="GO" id="GO:0005634">
    <property type="term" value="C:nucleus"/>
    <property type="evidence" value="ECO:0007669"/>
    <property type="project" value="TreeGrafter"/>
</dbReference>
<dbReference type="GO" id="GO:0005737">
    <property type="term" value="C:cytoplasm"/>
    <property type="evidence" value="ECO:0007669"/>
    <property type="project" value="TreeGrafter"/>
</dbReference>